<dbReference type="AlphaFoldDB" id="A0AAV1Z962"/>
<gene>
    <name evidence="1" type="ORF">LARSCL_LOCUS3309</name>
</gene>
<feature type="non-terminal residue" evidence="1">
    <location>
        <position position="1"/>
    </location>
</feature>
<comment type="caution">
    <text evidence="1">The sequence shown here is derived from an EMBL/GenBank/DDBJ whole genome shotgun (WGS) entry which is preliminary data.</text>
</comment>
<name>A0AAV1Z962_9ARAC</name>
<reference evidence="1 2" key="1">
    <citation type="submission" date="2024-04" db="EMBL/GenBank/DDBJ databases">
        <authorList>
            <person name="Rising A."/>
            <person name="Reimegard J."/>
            <person name="Sonavane S."/>
            <person name="Akerstrom W."/>
            <person name="Nylinder S."/>
            <person name="Hedman E."/>
            <person name="Kallberg Y."/>
        </authorList>
    </citation>
    <scope>NUCLEOTIDE SEQUENCE [LARGE SCALE GENOMIC DNA]</scope>
</reference>
<accession>A0AAV1Z962</accession>
<dbReference type="Proteomes" id="UP001497382">
    <property type="component" value="Unassembled WGS sequence"/>
</dbReference>
<evidence type="ECO:0000313" key="1">
    <source>
        <dbReference type="EMBL" id="CAL1266841.1"/>
    </source>
</evidence>
<organism evidence="1 2">
    <name type="scientific">Larinioides sclopetarius</name>
    <dbReference type="NCBI Taxonomy" id="280406"/>
    <lineage>
        <taxon>Eukaryota</taxon>
        <taxon>Metazoa</taxon>
        <taxon>Ecdysozoa</taxon>
        <taxon>Arthropoda</taxon>
        <taxon>Chelicerata</taxon>
        <taxon>Arachnida</taxon>
        <taxon>Araneae</taxon>
        <taxon>Araneomorphae</taxon>
        <taxon>Entelegynae</taxon>
        <taxon>Araneoidea</taxon>
        <taxon>Araneidae</taxon>
        <taxon>Larinioides</taxon>
    </lineage>
</organism>
<evidence type="ECO:0000313" key="2">
    <source>
        <dbReference type="Proteomes" id="UP001497382"/>
    </source>
</evidence>
<dbReference type="EMBL" id="CAXIEN010000025">
    <property type="protein sequence ID" value="CAL1266841.1"/>
    <property type="molecule type" value="Genomic_DNA"/>
</dbReference>
<sequence>GTANREPRKSSCNFAFETGLSFSHLSTQTKPNRGRNEKSFKKYISDAPHKLKQIRKENLRYPQN</sequence>
<proteinExistence type="predicted"/>
<keyword evidence="2" id="KW-1185">Reference proteome</keyword>
<protein>
    <submittedName>
        <fullName evidence="1">Uncharacterized protein</fullName>
    </submittedName>
</protein>